<dbReference type="Proteomes" id="UP000182334">
    <property type="component" value="Chromosome VI"/>
</dbReference>
<evidence type="ECO:0000313" key="2">
    <source>
        <dbReference type="EMBL" id="SGZ57714.1"/>
    </source>
</evidence>
<evidence type="ECO:0000313" key="3">
    <source>
        <dbReference type="Proteomes" id="UP000182334"/>
    </source>
</evidence>
<organism evidence="2 3">
    <name type="scientific">Sungouiella intermedia</name>
    <dbReference type="NCBI Taxonomy" id="45354"/>
    <lineage>
        <taxon>Eukaryota</taxon>
        <taxon>Fungi</taxon>
        <taxon>Dikarya</taxon>
        <taxon>Ascomycota</taxon>
        <taxon>Saccharomycotina</taxon>
        <taxon>Pichiomycetes</taxon>
        <taxon>Metschnikowiaceae</taxon>
        <taxon>Sungouiella</taxon>
    </lineage>
</organism>
<accession>A0A1L0C4J6</accession>
<keyword evidence="3" id="KW-1185">Reference proteome</keyword>
<name>A0A1L0C4J6_9ASCO</name>
<protein>
    <submittedName>
        <fullName evidence="2">CIC11C00000002594</fullName>
    </submittedName>
</protein>
<evidence type="ECO:0000256" key="1">
    <source>
        <dbReference type="SAM" id="MobiDB-lite"/>
    </source>
</evidence>
<sequence>MSTESVGVFYPSHSLDPKVPSSTWTPHEGDTSTKEPDGLDGVETMWRPSARAAPSVISETFVTTDSGTNCGEAHGPLYPDNEASVTYVRTSGESKRVEIEVLDDAEEGIGDGQIKRVGKEISVGEVTEVGEVSGAHVIWSQITEISPIVIAGTGLEMATECVTSGSMNSCTDLSDATMTETADVTTSAALSVDYLLTTPTDRVDTKMEILKQLPSHLSAARYFSLEIVPPSYPFPYESTSLSSSSKGHQNQIHLTTTNSKPFFNSKHPRIPKISLASQIKPISHISSISRVSQASQVSFALYRLSQHAPRVTYTYKSHKSIHVRASAYIISHLNLPTTMNLSTFSFSSPESSISYSFPQSHFSRSPEPEATTAYKGQIEVGETSMAETTSLSAQSFNNASSPPTLALHLALLLSPLLVVFW</sequence>
<dbReference type="EMBL" id="LT635761">
    <property type="protein sequence ID" value="SGZ57714.1"/>
    <property type="molecule type" value="Genomic_DNA"/>
</dbReference>
<gene>
    <name evidence="2" type="ORF">SAMEA4029010_CIC11G00000002594</name>
</gene>
<feature type="region of interest" description="Disordered" evidence="1">
    <location>
        <begin position="1"/>
        <end position="42"/>
    </location>
</feature>
<proteinExistence type="predicted"/>
<dbReference type="AlphaFoldDB" id="A0A1L0C4J6"/>
<reference evidence="2 3" key="1">
    <citation type="submission" date="2016-10" db="EMBL/GenBank/DDBJ databases">
        <authorList>
            <person name="de Groot N.N."/>
        </authorList>
    </citation>
    <scope>NUCLEOTIDE SEQUENCE [LARGE SCALE GENOMIC DNA]</scope>
    <source>
        <strain evidence="2 3">CBS 141442</strain>
    </source>
</reference>
<feature type="compositionally biased region" description="Basic and acidic residues" evidence="1">
    <location>
        <begin position="27"/>
        <end position="37"/>
    </location>
</feature>